<feature type="region of interest" description="Disordered" evidence="1">
    <location>
        <begin position="115"/>
        <end position="141"/>
    </location>
</feature>
<dbReference type="EMBL" id="LWCI01000100">
    <property type="protein sequence ID" value="KZS63099.1"/>
    <property type="molecule type" value="Genomic_DNA"/>
</dbReference>
<feature type="compositionally biased region" description="Polar residues" evidence="1">
    <location>
        <begin position="115"/>
        <end position="131"/>
    </location>
</feature>
<dbReference type="RefSeq" id="WP_075510331.1">
    <property type="nucleotide sequence ID" value="NZ_LWCI01000100.1"/>
</dbReference>
<proteinExistence type="predicted"/>
<evidence type="ECO:0008006" key="4">
    <source>
        <dbReference type="Google" id="ProtNLM"/>
    </source>
</evidence>
<protein>
    <recommendedName>
        <fullName evidence="4">Tail assembly chaperone</fullName>
    </recommendedName>
</protein>
<evidence type="ECO:0000256" key="1">
    <source>
        <dbReference type="SAM" id="MobiDB-lite"/>
    </source>
</evidence>
<evidence type="ECO:0000313" key="3">
    <source>
        <dbReference type="Proteomes" id="UP000077342"/>
    </source>
</evidence>
<sequence>MIDVPAVDDPRIMISIPVPVKGRKPVVLKVPRFDFMGEDVHQAWEDAAKQAGENKDMPLSRQQRIADLAALKLVLPEKDYKVCETLTSGQLQIVMLNWAKESAFPLGELLASADSLTENTEAPSSMTSTAQDGPEETSDPA</sequence>
<organism evidence="2 3">
    <name type="scientific">Mycobacterium ostraviense</name>
    <dbReference type="NCBI Taxonomy" id="2738409"/>
    <lineage>
        <taxon>Bacteria</taxon>
        <taxon>Bacillati</taxon>
        <taxon>Actinomycetota</taxon>
        <taxon>Actinomycetes</taxon>
        <taxon>Mycobacteriales</taxon>
        <taxon>Mycobacteriaceae</taxon>
        <taxon>Mycobacterium</taxon>
    </lineage>
</organism>
<dbReference type="Proteomes" id="UP000077342">
    <property type="component" value="Unassembled WGS sequence"/>
</dbReference>
<evidence type="ECO:0000313" key="2">
    <source>
        <dbReference type="EMBL" id="KZS63099.1"/>
    </source>
</evidence>
<accession>A0A164B447</accession>
<comment type="caution">
    <text evidence="2">The sequence shown here is derived from an EMBL/GenBank/DDBJ whole genome shotgun (WGS) entry which is preliminary data.</text>
</comment>
<dbReference type="AlphaFoldDB" id="A0A164B447"/>
<gene>
    <name evidence="2" type="ORF">A4G28_04500</name>
</gene>
<keyword evidence="3" id="KW-1185">Reference proteome</keyword>
<name>A0A164B447_9MYCO</name>
<reference evidence="3" key="1">
    <citation type="submission" date="2016-04" db="EMBL/GenBank/DDBJ databases">
        <authorList>
            <person name="Strapagiel D."/>
            <person name="Borowka P."/>
            <person name="Marciniak B."/>
            <person name="Bakula Z."/>
            <person name="Van Ingen J."/>
            <person name="Safianowska A."/>
            <person name="Dziadek J."/>
            <person name="Jagielski T."/>
        </authorList>
    </citation>
    <scope>NUCLEOTIDE SEQUENCE [LARGE SCALE GENOMIC DNA]</scope>
    <source>
        <strain evidence="3">1010001458</strain>
    </source>
</reference>